<gene>
    <name evidence="3" type="ORF">PISL3812_00670</name>
</gene>
<evidence type="ECO:0000256" key="2">
    <source>
        <dbReference type="ARBA" id="ARBA00022801"/>
    </source>
</evidence>
<keyword evidence="4" id="KW-1185">Reference proteome</keyword>
<dbReference type="PANTHER" id="PTHR11067">
    <property type="entry name" value="INOSINE TRIPHOSPHATE PYROPHOSPHATASE/HAM1 PROTEIN"/>
    <property type="match status" value="1"/>
</dbReference>
<dbReference type="PANTHER" id="PTHR11067:SF9">
    <property type="entry name" value="INOSINE TRIPHOSPHATE PYROPHOSPHATASE"/>
    <property type="match status" value="1"/>
</dbReference>
<evidence type="ECO:0000313" key="4">
    <source>
        <dbReference type="Proteomes" id="UP000054383"/>
    </source>
</evidence>
<dbReference type="InterPro" id="IPR002637">
    <property type="entry name" value="RdgB/HAM1"/>
</dbReference>
<dbReference type="Gene3D" id="3.90.950.10">
    <property type="match status" value="1"/>
</dbReference>
<reference evidence="3 4" key="1">
    <citation type="submission" date="2015-04" db="EMBL/GenBank/DDBJ databases">
        <authorList>
            <person name="Syromyatnikov M.Y."/>
            <person name="Popov V.N."/>
        </authorList>
    </citation>
    <scope>NUCLEOTIDE SEQUENCE [LARGE SCALE GENOMIC DNA]</scope>
    <source>
        <strain evidence="3">WF-38-12</strain>
    </source>
</reference>
<accession>A0A0U1LJX6</accession>
<dbReference type="Pfam" id="PF01725">
    <property type="entry name" value="Ham1p_like"/>
    <property type="match status" value="1"/>
</dbReference>
<dbReference type="Proteomes" id="UP000054383">
    <property type="component" value="Unassembled WGS sequence"/>
</dbReference>
<dbReference type="AlphaFoldDB" id="A0A0U1LJX6"/>
<name>A0A0U1LJX6_TALIS</name>
<dbReference type="STRING" id="28573.A0A0U1LJX6"/>
<proteinExistence type="inferred from homology"/>
<dbReference type="EMBL" id="CVMT01000001">
    <property type="protein sequence ID" value="CRG83319.1"/>
    <property type="molecule type" value="Genomic_DNA"/>
</dbReference>
<organism evidence="3 4">
    <name type="scientific">Talaromyces islandicus</name>
    <name type="common">Penicillium islandicum</name>
    <dbReference type="NCBI Taxonomy" id="28573"/>
    <lineage>
        <taxon>Eukaryota</taxon>
        <taxon>Fungi</taxon>
        <taxon>Dikarya</taxon>
        <taxon>Ascomycota</taxon>
        <taxon>Pezizomycotina</taxon>
        <taxon>Eurotiomycetes</taxon>
        <taxon>Eurotiomycetidae</taxon>
        <taxon>Eurotiales</taxon>
        <taxon>Trichocomaceae</taxon>
        <taxon>Talaromyces</taxon>
        <taxon>Talaromyces sect. Islandici</taxon>
    </lineage>
</organism>
<sequence length="170" mass="18501">MANFVFVTGNKHKISEIRAIFNGDVSFETKFVDLPEIQGTVEEITREKCRVAAEQVGGAVLVEDSALEMHALNGLPGPYVKDFVELLGNEGLCKLLTPYEDKTAEAVCTVGYCAGPGSEPVLFQGRLVGQVVPERGWEPIFQFQGDTLAEMSHLKKVKKPSDLATFPAAD</sequence>
<dbReference type="GO" id="GO:0047429">
    <property type="term" value="F:nucleoside triphosphate diphosphatase activity"/>
    <property type="evidence" value="ECO:0007669"/>
    <property type="project" value="InterPro"/>
</dbReference>
<dbReference type="GO" id="GO:0005737">
    <property type="term" value="C:cytoplasm"/>
    <property type="evidence" value="ECO:0007669"/>
    <property type="project" value="TreeGrafter"/>
</dbReference>
<evidence type="ECO:0000313" key="3">
    <source>
        <dbReference type="EMBL" id="CRG83319.1"/>
    </source>
</evidence>
<dbReference type="InterPro" id="IPR029001">
    <property type="entry name" value="ITPase-like_fam"/>
</dbReference>
<dbReference type="SUPFAM" id="SSF52972">
    <property type="entry name" value="ITPase-like"/>
    <property type="match status" value="1"/>
</dbReference>
<evidence type="ECO:0000256" key="1">
    <source>
        <dbReference type="ARBA" id="ARBA00008023"/>
    </source>
</evidence>
<dbReference type="OrthoDB" id="6288734at2759"/>
<protein>
    <submittedName>
        <fullName evidence="3">Inosine triphosphate pyrophosphatase</fullName>
    </submittedName>
</protein>
<dbReference type="GO" id="GO:0009143">
    <property type="term" value="P:nucleoside triphosphate catabolic process"/>
    <property type="evidence" value="ECO:0007669"/>
    <property type="project" value="InterPro"/>
</dbReference>
<comment type="similarity">
    <text evidence="1">Belongs to the HAM1 NTPase family.</text>
</comment>
<dbReference type="OMA" id="NENDGAT"/>
<keyword evidence="2" id="KW-0378">Hydrolase</keyword>